<accession>A0A917YLU1</accession>
<keyword evidence="4" id="KW-1185">Reference proteome</keyword>
<dbReference type="InterPro" id="IPR036388">
    <property type="entry name" value="WH-like_DNA-bd_sf"/>
</dbReference>
<dbReference type="RefSeq" id="WP_146287273.1">
    <property type="nucleotide sequence ID" value="NZ_BMLP01000006.1"/>
</dbReference>
<dbReference type="Proteomes" id="UP000598196">
    <property type="component" value="Unassembled WGS sequence"/>
</dbReference>
<name>A0A917YLU1_9RHOB</name>
<organism evidence="3 4">
    <name type="scientific">Gemmobacter aquaticus</name>
    <dbReference type="NCBI Taxonomy" id="490185"/>
    <lineage>
        <taxon>Bacteria</taxon>
        <taxon>Pseudomonadati</taxon>
        <taxon>Pseudomonadota</taxon>
        <taxon>Alphaproteobacteria</taxon>
        <taxon>Rhodobacterales</taxon>
        <taxon>Paracoccaceae</taxon>
        <taxon>Gemmobacter</taxon>
    </lineage>
</organism>
<dbReference type="AlphaFoldDB" id="A0A917YLU1"/>
<evidence type="ECO:0000259" key="2">
    <source>
        <dbReference type="Pfam" id="PF12728"/>
    </source>
</evidence>
<dbReference type="Gene3D" id="1.10.10.10">
    <property type="entry name" value="Winged helix-like DNA-binding domain superfamily/Winged helix DNA-binding domain"/>
    <property type="match status" value="1"/>
</dbReference>
<comment type="caution">
    <text evidence="3">The sequence shown here is derived from an EMBL/GenBank/DDBJ whole genome shotgun (WGS) entry which is preliminary data.</text>
</comment>
<evidence type="ECO:0000313" key="4">
    <source>
        <dbReference type="Proteomes" id="UP000598196"/>
    </source>
</evidence>
<gene>
    <name evidence="3" type="ORF">GCM10010991_28610</name>
</gene>
<feature type="compositionally biased region" description="Polar residues" evidence="1">
    <location>
        <begin position="96"/>
        <end position="110"/>
    </location>
</feature>
<dbReference type="InterPro" id="IPR041657">
    <property type="entry name" value="HTH_17"/>
</dbReference>
<evidence type="ECO:0000313" key="3">
    <source>
        <dbReference type="EMBL" id="GGO35782.1"/>
    </source>
</evidence>
<dbReference type="OrthoDB" id="9806994at2"/>
<dbReference type="Pfam" id="PF12728">
    <property type="entry name" value="HTH_17"/>
    <property type="match status" value="1"/>
</dbReference>
<feature type="region of interest" description="Disordered" evidence="1">
    <location>
        <begin position="81"/>
        <end position="110"/>
    </location>
</feature>
<dbReference type="InterPro" id="IPR009061">
    <property type="entry name" value="DNA-bd_dom_put_sf"/>
</dbReference>
<dbReference type="SUPFAM" id="SSF46955">
    <property type="entry name" value="Putative DNA-binding domain"/>
    <property type="match status" value="1"/>
</dbReference>
<proteinExistence type="predicted"/>
<evidence type="ECO:0000256" key="1">
    <source>
        <dbReference type="SAM" id="MobiDB-lite"/>
    </source>
</evidence>
<sequence length="110" mass="11562">MTTTIDLGDLLTTKEAATLLGLKANTLEIYRHQGKGPPFLKLGNEHGSAVRYQRSVLAAWLAQRSFESTSAHTAAVRAKRAPGYTVGPSAIPGPWNGTSAASSQPQGASE</sequence>
<dbReference type="EMBL" id="BMLP01000006">
    <property type="protein sequence ID" value="GGO35782.1"/>
    <property type="molecule type" value="Genomic_DNA"/>
</dbReference>
<protein>
    <recommendedName>
        <fullName evidence="2">Helix-turn-helix domain-containing protein</fullName>
    </recommendedName>
</protein>
<feature type="domain" description="Helix-turn-helix" evidence="2">
    <location>
        <begin position="10"/>
        <end position="65"/>
    </location>
</feature>
<reference evidence="3 4" key="1">
    <citation type="journal article" date="2014" name="Int. J. Syst. Evol. Microbiol.">
        <title>Complete genome sequence of Corynebacterium casei LMG S-19264T (=DSM 44701T), isolated from a smear-ripened cheese.</title>
        <authorList>
            <consortium name="US DOE Joint Genome Institute (JGI-PGF)"/>
            <person name="Walter F."/>
            <person name="Albersmeier A."/>
            <person name="Kalinowski J."/>
            <person name="Ruckert C."/>
        </authorList>
    </citation>
    <scope>NUCLEOTIDE SEQUENCE [LARGE SCALE GENOMIC DNA]</scope>
    <source>
        <strain evidence="3 4">CGMCC 1.7029</strain>
    </source>
</reference>